<organism evidence="1 2">
    <name type="scientific">Mycena venus</name>
    <dbReference type="NCBI Taxonomy" id="2733690"/>
    <lineage>
        <taxon>Eukaryota</taxon>
        <taxon>Fungi</taxon>
        <taxon>Dikarya</taxon>
        <taxon>Basidiomycota</taxon>
        <taxon>Agaricomycotina</taxon>
        <taxon>Agaricomycetes</taxon>
        <taxon>Agaricomycetidae</taxon>
        <taxon>Agaricales</taxon>
        <taxon>Marasmiineae</taxon>
        <taxon>Mycenaceae</taxon>
        <taxon>Mycena</taxon>
    </lineage>
</organism>
<gene>
    <name evidence="1" type="ORF">MVEN_01091100</name>
</gene>
<dbReference type="EMBL" id="JACAZI010000008">
    <property type="protein sequence ID" value="KAF7354042.1"/>
    <property type="molecule type" value="Genomic_DNA"/>
</dbReference>
<comment type="caution">
    <text evidence="1">The sequence shown here is derived from an EMBL/GenBank/DDBJ whole genome shotgun (WGS) entry which is preliminary data.</text>
</comment>
<reference evidence="1" key="1">
    <citation type="submission" date="2020-05" db="EMBL/GenBank/DDBJ databases">
        <title>Mycena genomes resolve the evolution of fungal bioluminescence.</title>
        <authorList>
            <person name="Tsai I.J."/>
        </authorList>
    </citation>
    <scope>NUCLEOTIDE SEQUENCE</scope>
    <source>
        <strain evidence="1">CCC161011</strain>
    </source>
</reference>
<sequence length="406" mass="45201">MLATWTMELEGPALPQELFDLIIDELADDLESLRSCALVSSSFYSRARVFSRIRVCTRRGDHPLGELHKVLEGSPAHAARVESLHLWDYILGRPDDRSWIEASQPSDSNVAQLSPLLVSLVRLCITILPGCIFWANISGTLRNSIQHALTLPTLTCVELEGLRDLPLTLLAHCPALRTLALKWVTFDVDAAGNWDAAGQWDWTFPVALPGCVGSPPTQLETLSLHLDTPVLDHLVRWILHPQSPLDISRLRSLTCSPRDHLAIQLLLTASAPSLQCLRIDTSSDLDRILDLREALHLHTLSLDIFPPVDEWLFEFLIFPSPQQPLALILNICTDNARLEDVQLANADRVLADFQWIMSLTVILSPISPGDTAKPERFIDMSGAFMPEMPLLVARRGRGALRVLRSS</sequence>
<keyword evidence="2" id="KW-1185">Reference proteome</keyword>
<accession>A0A8H7CZM7</accession>
<proteinExistence type="predicted"/>
<dbReference type="AlphaFoldDB" id="A0A8H7CZM7"/>
<evidence type="ECO:0000313" key="1">
    <source>
        <dbReference type="EMBL" id="KAF7354042.1"/>
    </source>
</evidence>
<protein>
    <submittedName>
        <fullName evidence="1">Uncharacterized protein</fullName>
    </submittedName>
</protein>
<name>A0A8H7CZM7_9AGAR</name>
<dbReference type="OrthoDB" id="2788229at2759"/>
<dbReference type="Proteomes" id="UP000620124">
    <property type="component" value="Unassembled WGS sequence"/>
</dbReference>
<evidence type="ECO:0000313" key="2">
    <source>
        <dbReference type="Proteomes" id="UP000620124"/>
    </source>
</evidence>